<name>A0ABW6P9H3_9NOCA</name>
<evidence type="ECO:0000313" key="4">
    <source>
        <dbReference type="EMBL" id="MFF0499785.1"/>
    </source>
</evidence>
<protein>
    <submittedName>
        <fullName evidence="4">Flavin reductase family protein</fullName>
        <ecNumber evidence="4">1.-.-.-</ecNumber>
    </submittedName>
</protein>
<dbReference type="Gene3D" id="2.30.110.10">
    <property type="entry name" value="Electron Transport, Fmn-binding Protein, Chain A"/>
    <property type="match status" value="1"/>
</dbReference>
<organism evidence="4 5">
    <name type="scientific">Nocardia aobensis</name>
    <dbReference type="NCBI Taxonomy" id="257277"/>
    <lineage>
        <taxon>Bacteria</taxon>
        <taxon>Bacillati</taxon>
        <taxon>Actinomycetota</taxon>
        <taxon>Actinomycetes</taxon>
        <taxon>Mycobacteriales</taxon>
        <taxon>Nocardiaceae</taxon>
        <taxon>Nocardia</taxon>
    </lineage>
</organism>
<dbReference type="EMBL" id="JBIAMT010000005">
    <property type="protein sequence ID" value="MFF0499785.1"/>
    <property type="molecule type" value="Genomic_DNA"/>
</dbReference>
<keyword evidence="5" id="KW-1185">Reference proteome</keyword>
<reference evidence="4 5" key="1">
    <citation type="submission" date="2024-10" db="EMBL/GenBank/DDBJ databases">
        <title>The Natural Products Discovery Center: Release of the First 8490 Sequenced Strains for Exploring Actinobacteria Biosynthetic Diversity.</title>
        <authorList>
            <person name="Kalkreuter E."/>
            <person name="Kautsar S.A."/>
            <person name="Yang D."/>
            <person name="Bader C.D."/>
            <person name="Teijaro C.N."/>
            <person name="Fluegel L."/>
            <person name="Davis C.M."/>
            <person name="Simpson J.R."/>
            <person name="Lauterbach L."/>
            <person name="Steele A.D."/>
            <person name="Gui C."/>
            <person name="Meng S."/>
            <person name="Li G."/>
            <person name="Viehrig K."/>
            <person name="Ye F."/>
            <person name="Su P."/>
            <person name="Kiefer A.F."/>
            <person name="Nichols A."/>
            <person name="Cepeda A.J."/>
            <person name="Yan W."/>
            <person name="Fan B."/>
            <person name="Jiang Y."/>
            <person name="Adhikari A."/>
            <person name="Zheng C.-J."/>
            <person name="Schuster L."/>
            <person name="Cowan T.M."/>
            <person name="Smanski M.J."/>
            <person name="Chevrette M.G."/>
            <person name="De Carvalho L.P.S."/>
            <person name="Shen B."/>
        </authorList>
    </citation>
    <scope>NUCLEOTIDE SEQUENCE [LARGE SCALE GENOMIC DNA]</scope>
    <source>
        <strain evidence="4 5">NPDC004119</strain>
    </source>
</reference>
<evidence type="ECO:0000259" key="3">
    <source>
        <dbReference type="SMART" id="SM00903"/>
    </source>
</evidence>
<dbReference type="SMART" id="SM00903">
    <property type="entry name" value="Flavin_Reduct"/>
    <property type="match status" value="1"/>
</dbReference>
<proteinExistence type="inferred from homology"/>
<dbReference type="PANTHER" id="PTHR30466">
    <property type="entry name" value="FLAVIN REDUCTASE"/>
    <property type="match status" value="1"/>
</dbReference>
<dbReference type="RefSeq" id="WP_387398528.1">
    <property type="nucleotide sequence ID" value="NZ_JBIAMT010000005.1"/>
</dbReference>
<accession>A0ABW6P9H3</accession>
<gene>
    <name evidence="4" type="ORF">ACFYU5_25530</name>
</gene>
<dbReference type="GO" id="GO:0016491">
    <property type="term" value="F:oxidoreductase activity"/>
    <property type="evidence" value="ECO:0007669"/>
    <property type="project" value="UniProtKB-KW"/>
</dbReference>
<dbReference type="InterPro" id="IPR002563">
    <property type="entry name" value="Flavin_Rdtase-like_dom"/>
</dbReference>
<dbReference type="Pfam" id="PF01613">
    <property type="entry name" value="Flavin_Reduct"/>
    <property type="match status" value="1"/>
</dbReference>
<dbReference type="InterPro" id="IPR050268">
    <property type="entry name" value="NADH-dep_flavin_reductase"/>
</dbReference>
<comment type="caution">
    <text evidence="4">The sequence shown here is derived from an EMBL/GenBank/DDBJ whole genome shotgun (WGS) entry which is preliminary data.</text>
</comment>
<dbReference type="PANTHER" id="PTHR30466:SF11">
    <property type="entry name" value="FLAVIN-DEPENDENT MONOOXYGENASE, REDUCTASE SUBUNIT HSAB"/>
    <property type="match status" value="1"/>
</dbReference>
<dbReference type="InterPro" id="IPR012349">
    <property type="entry name" value="Split_barrel_FMN-bd"/>
</dbReference>
<sequence length="163" mass="17346">MRQQQPSSVVPQEFRRVLGHLPTGVTAVTAHGPEGPIGMVVNSVTSVSLDPPLLLICPAKSSSTWPALRAVGEFCVNVMAGHHEQLCRAFARPGPDRFAGVAWHERAAGPGIEEAVAWIGCRVRQEHDAGDHTIVVAEVTDLEAASDVAPLVFFRGAYGTFTA</sequence>
<dbReference type="EC" id="1.-.-.-" evidence="4"/>
<feature type="domain" description="Flavin reductase like" evidence="3">
    <location>
        <begin position="18"/>
        <end position="160"/>
    </location>
</feature>
<evidence type="ECO:0000256" key="1">
    <source>
        <dbReference type="ARBA" id="ARBA00008898"/>
    </source>
</evidence>
<comment type="similarity">
    <text evidence="1">Belongs to the non-flavoprotein flavin reductase family.</text>
</comment>
<evidence type="ECO:0000313" key="5">
    <source>
        <dbReference type="Proteomes" id="UP001601442"/>
    </source>
</evidence>
<evidence type="ECO:0000256" key="2">
    <source>
        <dbReference type="ARBA" id="ARBA00023002"/>
    </source>
</evidence>
<dbReference type="Proteomes" id="UP001601442">
    <property type="component" value="Unassembled WGS sequence"/>
</dbReference>
<keyword evidence="2 4" id="KW-0560">Oxidoreductase</keyword>
<dbReference type="SUPFAM" id="SSF50475">
    <property type="entry name" value="FMN-binding split barrel"/>
    <property type="match status" value="1"/>
</dbReference>